<dbReference type="PROSITE" id="PS51384">
    <property type="entry name" value="FAD_FR"/>
    <property type="match status" value="1"/>
</dbReference>
<evidence type="ECO:0000313" key="3">
    <source>
        <dbReference type="Proteomes" id="UP000190797"/>
    </source>
</evidence>
<dbReference type="KEGG" id="noa:BKM31_06575"/>
<reference evidence="3" key="1">
    <citation type="journal article" date="2017" name="Med. Chem. Commun.">
        <title>Nonomuraea sp. ATCC 55076 harbours the largest actinomycete chromosome to date and the kistamicin biosynthetic gene cluster.</title>
        <authorList>
            <person name="Nazari B."/>
            <person name="Forneris C.C."/>
            <person name="Gibson M.I."/>
            <person name="Moon K."/>
            <person name="Schramma K.R."/>
            <person name="Seyedsayamdost M.R."/>
        </authorList>
    </citation>
    <scope>NUCLEOTIDE SEQUENCE [LARGE SCALE GENOMIC DNA]</scope>
    <source>
        <strain evidence="3">ATCC 55076</strain>
    </source>
</reference>
<dbReference type="Pfam" id="PF04954">
    <property type="entry name" value="SIP"/>
    <property type="match status" value="1"/>
</dbReference>
<evidence type="ECO:0000313" key="2">
    <source>
        <dbReference type="EMBL" id="AQZ61193.1"/>
    </source>
</evidence>
<keyword evidence="3" id="KW-1185">Reference proteome</keyword>
<evidence type="ECO:0000259" key="1">
    <source>
        <dbReference type="PROSITE" id="PS51384"/>
    </source>
</evidence>
<dbReference type="InterPro" id="IPR039374">
    <property type="entry name" value="SIP_fam"/>
</dbReference>
<dbReference type="PANTHER" id="PTHR30157">
    <property type="entry name" value="FERRIC REDUCTASE, NADPH-DEPENDENT"/>
    <property type="match status" value="1"/>
</dbReference>
<dbReference type="GO" id="GO:0016491">
    <property type="term" value="F:oxidoreductase activity"/>
    <property type="evidence" value="ECO:0007669"/>
    <property type="project" value="InterPro"/>
</dbReference>
<accession>A0A1U9ZTC7</accession>
<dbReference type="InterPro" id="IPR007037">
    <property type="entry name" value="SIP_rossman_dom"/>
</dbReference>
<dbReference type="Pfam" id="PF08021">
    <property type="entry name" value="FAD_binding_9"/>
    <property type="match status" value="1"/>
</dbReference>
<gene>
    <name evidence="2" type="ORF">BKM31_06575</name>
</gene>
<dbReference type="InterPro" id="IPR017938">
    <property type="entry name" value="Riboflavin_synthase-like_b-brl"/>
</dbReference>
<dbReference type="Gene3D" id="3.40.50.80">
    <property type="entry name" value="Nucleotide-binding domain of ferredoxin-NADP reductase (FNR) module"/>
    <property type="match status" value="1"/>
</dbReference>
<proteinExistence type="predicted"/>
<dbReference type="AlphaFoldDB" id="A0A1U9ZTC7"/>
<dbReference type="RefSeq" id="WP_080037272.1">
    <property type="nucleotide sequence ID" value="NZ_CP017717.1"/>
</dbReference>
<dbReference type="EMBL" id="CP017717">
    <property type="protein sequence ID" value="AQZ61193.1"/>
    <property type="molecule type" value="Genomic_DNA"/>
</dbReference>
<dbReference type="CDD" id="cd06193">
    <property type="entry name" value="siderophore_interacting"/>
    <property type="match status" value="1"/>
</dbReference>
<name>A0A1U9ZTC7_9ACTN</name>
<dbReference type="InterPro" id="IPR013113">
    <property type="entry name" value="SIP_FAD-bd"/>
</dbReference>
<dbReference type="SUPFAM" id="SSF63380">
    <property type="entry name" value="Riboflavin synthase domain-like"/>
    <property type="match status" value="1"/>
</dbReference>
<protein>
    <submittedName>
        <fullName evidence="2">NADPH-dependent ferric siderophore reductase</fullName>
    </submittedName>
</protein>
<dbReference type="InterPro" id="IPR017927">
    <property type="entry name" value="FAD-bd_FR_type"/>
</dbReference>
<dbReference type="PANTHER" id="PTHR30157:SF0">
    <property type="entry name" value="NADPH-DEPENDENT FERRIC-CHELATE REDUCTASE"/>
    <property type="match status" value="1"/>
</dbReference>
<feature type="domain" description="FAD-binding FR-type" evidence="1">
    <location>
        <begin position="5"/>
        <end position="132"/>
    </location>
</feature>
<dbReference type="STRING" id="1909395.BKM31_06575"/>
<dbReference type="Proteomes" id="UP000190797">
    <property type="component" value="Chromosome"/>
</dbReference>
<dbReference type="InterPro" id="IPR039261">
    <property type="entry name" value="FNR_nucleotide-bd"/>
</dbReference>
<organism evidence="2 3">
    <name type="scientific">[Actinomadura] parvosata subsp. kistnae</name>
    <dbReference type="NCBI Taxonomy" id="1909395"/>
    <lineage>
        <taxon>Bacteria</taxon>
        <taxon>Bacillati</taxon>
        <taxon>Actinomycetota</taxon>
        <taxon>Actinomycetes</taxon>
        <taxon>Streptosporangiales</taxon>
        <taxon>Streptosporangiaceae</taxon>
        <taxon>Nonomuraea</taxon>
    </lineage>
</organism>
<dbReference type="Gene3D" id="2.40.30.10">
    <property type="entry name" value="Translation factors"/>
    <property type="match status" value="1"/>
</dbReference>
<sequence length="306" mass="33598">MTEPFHMFHVRVDRLERLSPSFLRVTFAGDDLRHFADNGFDQRVKLFLPVPEHGFAHLPSGSDWYPRWRELDETRRNPMRTYTARTVRPEAGEVDVDIVMHPDGGPAARWAETVQVGDAAALYGPHARFEGRHGGLEFHPPAGTGCVLIAGDETAVPAICAILERLPAHLHGEVFMEVPCDDDALPVETAASVKVTWLARNGGERGGELVPAVQAAAGRLLPSSPAPATATTSDSASADFVDVDVDTEELWEVPPEEEADHGPLYAWLAGEASVIKTLRRHLVGERGVDRRSVAFMGYWRDGRAEN</sequence>